<dbReference type="PANTHER" id="PTHR12609">
    <property type="entry name" value="MICROTUBULE ASSOCIATED PROTEIN XMAP215"/>
    <property type="match status" value="1"/>
</dbReference>
<dbReference type="EMBL" id="KI395473">
    <property type="protein sequence ID" value="ERM98265.1"/>
    <property type="molecule type" value="Genomic_DNA"/>
</dbReference>
<protein>
    <submittedName>
        <fullName evidence="1">Uncharacterized protein</fullName>
    </submittedName>
</protein>
<sequence length="420" mass="46933">MEDLVKDVDRLVSCLATKVYHHIRGSVQLELFSLYAYLTTFDRLAHAFKESTLNILLTELLLWLLDERVPIMDDGSQLLKALNVLMLKDNAERTSSFVALINLLWPLDPSIWPLLAFGETFAARSQKFCDLVVKCLINLTKDIEPDQLIIARAGLDDRPLHMVKTVLHELAKLRGTAIKGHLSMVPIDLEPQPYIDLNLRKDFTLAAARMLAPSGSIGQTHWGDSVYNGPSPATHSADAQLKYRESLLRFSRKSVTSRHAPLACMTFTGSYSCTLRVLYFRSYRMRVGPDIYKRWISTDGEKYSSWKDTFECANVDGDSCCHKSLLTKACTYVPCPFEAAAQCDETHELTNNSLFVEVDDATTRYMHLQATAAAGNTEGDGGGNVEVMMMPTNVLPLDEKALSGLQARMERLKSSAVSPM</sequence>
<dbReference type="GO" id="GO:0030951">
    <property type="term" value="P:establishment or maintenance of microtubule cytoskeleton polarity"/>
    <property type="evidence" value="ECO:0007669"/>
    <property type="project" value="InterPro"/>
</dbReference>
<dbReference type="eggNOG" id="KOG1820">
    <property type="taxonomic scope" value="Eukaryota"/>
</dbReference>
<evidence type="ECO:0000313" key="2">
    <source>
        <dbReference type="Proteomes" id="UP000017836"/>
    </source>
</evidence>
<dbReference type="Gramene" id="ERM98265">
    <property type="protein sequence ID" value="ERM98265"/>
    <property type="gene ID" value="AMTR_s00221p00021540"/>
</dbReference>
<reference evidence="2" key="1">
    <citation type="journal article" date="2013" name="Science">
        <title>The Amborella genome and the evolution of flowering plants.</title>
        <authorList>
            <consortium name="Amborella Genome Project"/>
        </authorList>
    </citation>
    <scope>NUCLEOTIDE SEQUENCE [LARGE SCALE GENOMIC DNA]</scope>
</reference>
<dbReference type="GO" id="GO:0007051">
    <property type="term" value="P:spindle organization"/>
    <property type="evidence" value="ECO:0007669"/>
    <property type="project" value="InterPro"/>
</dbReference>
<dbReference type="HOGENOM" id="CLU_654445_0_0_1"/>
<evidence type="ECO:0000313" key="1">
    <source>
        <dbReference type="EMBL" id="ERM98265.1"/>
    </source>
</evidence>
<gene>
    <name evidence="1" type="ORF">AMTR_s00221p00021540</name>
</gene>
<dbReference type="GO" id="GO:0061863">
    <property type="term" value="F:microtubule plus end polymerase"/>
    <property type="evidence" value="ECO:0007669"/>
    <property type="project" value="InterPro"/>
</dbReference>
<dbReference type="GO" id="GO:0051010">
    <property type="term" value="F:microtubule plus-end binding"/>
    <property type="evidence" value="ECO:0007669"/>
    <property type="project" value="InterPro"/>
</dbReference>
<keyword evidence="2" id="KW-1185">Reference proteome</keyword>
<organism evidence="1 2">
    <name type="scientific">Amborella trichopoda</name>
    <dbReference type="NCBI Taxonomy" id="13333"/>
    <lineage>
        <taxon>Eukaryota</taxon>
        <taxon>Viridiplantae</taxon>
        <taxon>Streptophyta</taxon>
        <taxon>Embryophyta</taxon>
        <taxon>Tracheophyta</taxon>
        <taxon>Spermatophyta</taxon>
        <taxon>Magnoliopsida</taxon>
        <taxon>Amborellales</taxon>
        <taxon>Amborellaceae</taxon>
        <taxon>Amborella</taxon>
    </lineage>
</organism>
<dbReference type="Proteomes" id="UP000017836">
    <property type="component" value="Unassembled WGS sequence"/>
</dbReference>
<dbReference type="STRING" id="13333.W1NTA3"/>
<proteinExistence type="predicted"/>
<dbReference type="GO" id="GO:0046785">
    <property type="term" value="P:microtubule polymerization"/>
    <property type="evidence" value="ECO:0007669"/>
    <property type="project" value="InterPro"/>
</dbReference>
<accession>W1NTA3</accession>
<name>W1NTA3_AMBTC</name>
<dbReference type="InterPro" id="IPR045110">
    <property type="entry name" value="XMAP215"/>
</dbReference>
<dbReference type="AlphaFoldDB" id="W1NTA3"/>